<dbReference type="Proteomes" id="UP000001514">
    <property type="component" value="Unassembled WGS sequence"/>
</dbReference>
<organism evidence="12">
    <name type="scientific">Selaginella moellendorffii</name>
    <name type="common">Spikemoss</name>
    <dbReference type="NCBI Taxonomy" id="88036"/>
    <lineage>
        <taxon>Eukaryota</taxon>
        <taxon>Viridiplantae</taxon>
        <taxon>Streptophyta</taxon>
        <taxon>Embryophyta</taxon>
        <taxon>Tracheophyta</taxon>
        <taxon>Lycopodiopsida</taxon>
        <taxon>Selaginellales</taxon>
        <taxon>Selaginellaceae</taxon>
        <taxon>Selaginella</taxon>
    </lineage>
</organism>
<keyword evidence="12" id="KW-1185">Reference proteome</keyword>
<comment type="similarity">
    <text evidence="2 9">Belongs to the eIF-2B alpha/beta/delta subunits family.</text>
</comment>
<dbReference type="OMA" id="MRDYVIC"/>
<evidence type="ECO:0000313" key="11">
    <source>
        <dbReference type="EMBL" id="EFJ38496.1"/>
    </source>
</evidence>
<evidence type="ECO:0000256" key="3">
    <source>
        <dbReference type="ARBA" id="ARBA00022490"/>
    </source>
</evidence>
<evidence type="ECO:0000256" key="9">
    <source>
        <dbReference type="RuleBase" id="RU003814"/>
    </source>
</evidence>
<protein>
    <recommendedName>
        <fullName evidence="6">Translation initiation factor eIF2B subunit delta</fullName>
    </recommendedName>
    <alternativeName>
        <fullName evidence="7">eIF2B GDP-GTP exchange factor subunit delta</fullName>
    </alternativeName>
</protein>
<dbReference type="InterPro" id="IPR037171">
    <property type="entry name" value="NagB/RpiA_transferase-like"/>
</dbReference>
<evidence type="ECO:0000256" key="2">
    <source>
        <dbReference type="ARBA" id="ARBA00007251"/>
    </source>
</evidence>
<evidence type="ECO:0000256" key="1">
    <source>
        <dbReference type="ARBA" id="ARBA00004514"/>
    </source>
</evidence>
<evidence type="ECO:0000256" key="10">
    <source>
        <dbReference type="SAM" id="MobiDB-lite"/>
    </source>
</evidence>
<dbReference type="Gene3D" id="3.40.50.10470">
    <property type="entry name" value="Translation initiation factor eif-2b, domain 2"/>
    <property type="match status" value="1"/>
</dbReference>
<dbReference type="HOGENOM" id="CLU_016218_3_2_1"/>
<feature type="compositionally biased region" description="Basic and acidic residues" evidence="10">
    <location>
        <begin position="35"/>
        <end position="71"/>
    </location>
</feature>
<keyword evidence="4" id="KW-0396">Initiation factor</keyword>
<reference evidence="11 12" key="1">
    <citation type="journal article" date="2011" name="Science">
        <title>The Selaginella genome identifies genetic changes associated with the evolution of vascular plants.</title>
        <authorList>
            <person name="Banks J.A."/>
            <person name="Nishiyama T."/>
            <person name="Hasebe M."/>
            <person name="Bowman J.L."/>
            <person name="Gribskov M."/>
            <person name="dePamphilis C."/>
            <person name="Albert V.A."/>
            <person name="Aono N."/>
            <person name="Aoyama T."/>
            <person name="Ambrose B.A."/>
            <person name="Ashton N.W."/>
            <person name="Axtell M.J."/>
            <person name="Barker E."/>
            <person name="Barker M.S."/>
            <person name="Bennetzen J.L."/>
            <person name="Bonawitz N.D."/>
            <person name="Chapple C."/>
            <person name="Cheng C."/>
            <person name="Correa L.G."/>
            <person name="Dacre M."/>
            <person name="DeBarry J."/>
            <person name="Dreyer I."/>
            <person name="Elias M."/>
            <person name="Engstrom E.M."/>
            <person name="Estelle M."/>
            <person name="Feng L."/>
            <person name="Finet C."/>
            <person name="Floyd S.K."/>
            <person name="Frommer W.B."/>
            <person name="Fujita T."/>
            <person name="Gramzow L."/>
            <person name="Gutensohn M."/>
            <person name="Harholt J."/>
            <person name="Hattori M."/>
            <person name="Heyl A."/>
            <person name="Hirai T."/>
            <person name="Hiwatashi Y."/>
            <person name="Ishikawa M."/>
            <person name="Iwata M."/>
            <person name="Karol K.G."/>
            <person name="Koehler B."/>
            <person name="Kolukisaoglu U."/>
            <person name="Kubo M."/>
            <person name="Kurata T."/>
            <person name="Lalonde S."/>
            <person name="Li K."/>
            <person name="Li Y."/>
            <person name="Litt A."/>
            <person name="Lyons E."/>
            <person name="Manning G."/>
            <person name="Maruyama T."/>
            <person name="Michael T.P."/>
            <person name="Mikami K."/>
            <person name="Miyazaki S."/>
            <person name="Morinaga S."/>
            <person name="Murata T."/>
            <person name="Mueller-Roeber B."/>
            <person name="Nelson D.R."/>
            <person name="Obara M."/>
            <person name="Oguri Y."/>
            <person name="Olmstead R.G."/>
            <person name="Onodera N."/>
            <person name="Petersen B.L."/>
            <person name="Pils B."/>
            <person name="Prigge M."/>
            <person name="Rensing S.A."/>
            <person name="Riano-Pachon D.M."/>
            <person name="Roberts A.W."/>
            <person name="Sato Y."/>
            <person name="Scheller H.V."/>
            <person name="Schulz B."/>
            <person name="Schulz C."/>
            <person name="Shakirov E.V."/>
            <person name="Shibagaki N."/>
            <person name="Shinohara N."/>
            <person name="Shippen D.E."/>
            <person name="Soerensen I."/>
            <person name="Sotooka R."/>
            <person name="Sugimoto N."/>
            <person name="Sugita M."/>
            <person name="Sumikawa N."/>
            <person name="Tanurdzic M."/>
            <person name="Theissen G."/>
            <person name="Ulvskov P."/>
            <person name="Wakazuki S."/>
            <person name="Weng J.K."/>
            <person name="Willats W.W."/>
            <person name="Wipf D."/>
            <person name="Wolf P.G."/>
            <person name="Yang L."/>
            <person name="Zimmer A.D."/>
            <person name="Zhu Q."/>
            <person name="Mitros T."/>
            <person name="Hellsten U."/>
            <person name="Loque D."/>
            <person name="Otillar R."/>
            <person name="Salamov A."/>
            <person name="Schmutz J."/>
            <person name="Shapiro H."/>
            <person name="Lindquist E."/>
            <person name="Lucas S."/>
            <person name="Rokhsar D."/>
            <person name="Grigoriev I.V."/>
        </authorList>
    </citation>
    <scope>NUCLEOTIDE SEQUENCE [LARGE SCALE GENOMIC DNA]</scope>
</reference>
<dbReference type="SUPFAM" id="SSF100950">
    <property type="entry name" value="NagB/RpiA/CoA transferase-like"/>
    <property type="match status" value="1"/>
</dbReference>
<feature type="region of interest" description="Disordered" evidence="10">
    <location>
        <begin position="35"/>
        <end position="140"/>
    </location>
</feature>
<comment type="subunit">
    <text evidence="8">Component of the translation initiation factor 2B (eIF2B) complex which is a heterodecamer of two sets of five different subunits: alpha, beta, gamma, delta and epsilon. Subunits alpha, beta and delta comprise a regulatory subcomplex and subunits epsilon and gamma comprise a catalytic subcomplex. Within the complex, the hexameric regulatory complex resides at the center, with the two heterodimeric catalytic subcomplexes bound on opposite sides.</text>
</comment>
<dbReference type="InterPro" id="IPR000649">
    <property type="entry name" value="IF-2B-related"/>
</dbReference>
<evidence type="ECO:0000256" key="5">
    <source>
        <dbReference type="ARBA" id="ARBA00022917"/>
    </source>
</evidence>
<accession>D8QQQ4</accession>
<dbReference type="PANTHER" id="PTHR10233">
    <property type="entry name" value="TRANSLATION INITIATION FACTOR EIF-2B"/>
    <property type="match status" value="1"/>
</dbReference>
<proteinExistence type="inferred from homology"/>
<feature type="compositionally biased region" description="Basic and acidic residues" evidence="10">
    <location>
        <begin position="95"/>
        <end position="140"/>
    </location>
</feature>
<dbReference type="InterPro" id="IPR042529">
    <property type="entry name" value="IF_2B-like_C"/>
</dbReference>
<name>D8QQQ4_SELML</name>
<keyword evidence="3" id="KW-0963">Cytoplasm</keyword>
<dbReference type="InParanoid" id="D8QQQ4"/>
<dbReference type="PANTHER" id="PTHR10233:SF14">
    <property type="entry name" value="TRANSLATION INITIATION FACTOR EIF-2B SUBUNIT DELTA"/>
    <property type="match status" value="1"/>
</dbReference>
<dbReference type="GO" id="GO:0002183">
    <property type="term" value="P:cytoplasmic translational initiation"/>
    <property type="evidence" value="ECO:0000318"/>
    <property type="project" value="GO_Central"/>
</dbReference>
<keyword evidence="5" id="KW-0648">Protein biosynthesis</keyword>
<evidence type="ECO:0000256" key="4">
    <source>
        <dbReference type="ARBA" id="ARBA00022540"/>
    </source>
</evidence>
<dbReference type="Gramene" id="EFJ38496">
    <property type="protein sequence ID" value="EFJ38496"/>
    <property type="gene ID" value="SELMODRAFT_75538"/>
</dbReference>
<evidence type="ECO:0000313" key="12">
    <source>
        <dbReference type="Proteomes" id="UP000001514"/>
    </source>
</evidence>
<dbReference type="KEGG" id="smo:SELMODRAFT_75538"/>
<comment type="subcellular location">
    <subcellularLocation>
        <location evidence="1">Cytoplasm</location>
        <location evidence="1">Cytosol</location>
    </subcellularLocation>
</comment>
<dbReference type="eggNOG" id="KOG1467">
    <property type="taxonomic scope" value="Eukaryota"/>
</dbReference>
<dbReference type="Pfam" id="PF01008">
    <property type="entry name" value="IF-2B"/>
    <property type="match status" value="1"/>
</dbReference>
<dbReference type="FunCoup" id="D8QQQ4">
    <property type="interactions" value="4507"/>
</dbReference>
<dbReference type="GO" id="GO:0003743">
    <property type="term" value="F:translation initiation factor activity"/>
    <property type="evidence" value="ECO:0000318"/>
    <property type="project" value="GO_Central"/>
</dbReference>
<gene>
    <name evidence="11" type="ORF">SELMODRAFT_75538</name>
</gene>
<evidence type="ECO:0000256" key="7">
    <source>
        <dbReference type="ARBA" id="ARBA00044356"/>
    </source>
</evidence>
<sequence>MRAQPTLSVSEWKFQRSTTTKVAFFSRNFWDDRKCFPGPENDARQRKLKDRTSKAERRALQESQRAAKEAARASGNQTFFMPGMWEAGTNPYGSNEKKGVDKKPVDKSGEKDKKKEVVVPEKDKRKDAPAPRLQFDDEQKVAKARRRAIVEQTTETKHRVELFRHLPQFVPPTQLQALEEKYLQNDTMHIHPAVGLKYLTWDIVGGNARCVAMLEAFKEMIRDYTTPPQKVMSRDLTAKINSHVSFLSTCRPLSISMGNAIRSFKLKIGKLRDTLTEAEAKSSLVSHLETFAQEKIILADKEIVKHAVTKIIDGDVVLTHGFSCVVEMVLSHAHSIGKKFRVVVVDSRPRLEGRILLRSLLAQGLKCTYTHINAVTYIMQEVTKVFLGAASILANGTVYSRVGTAAAAMVAHGYRVPVMICCETYKFHERVQLDSICSNELGDPDALVGVAGRKEFRELVGWDESEHLRLLNLTYDATPADYVSMIITEHGMVPPTSVPVILREYRKEPIL</sequence>
<dbReference type="STRING" id="88036.D8QQQ4"/>
<dbReference type="GO" id="GO:0005829">
    <property type="term" value="C:cytosol"/>
    <property type="evidence" value="ECO:0007669"/>
    <property type="project" value="UniProtKB-SubCell"/>
</dbReference>
<evidence type="ECO:0000256" key="8">
    <source>
        <dbReference type="ARBA" id="ARBA00046432"/>
    </source>
</evidence>
<dbReference type="GO" id="GO:0005851">
    <property type="term" value="C:eukaryotic translation initiation factor 2B complex"/>
    <property type="evidence" value="ECO:0000318"/>
    <property type="project" value="GO_Central"/>
</dbReference>
<evidence type="ECO:0000256" key="6">
    <source>
        <dbReference type="ARBA" id="ARBA00044147"/>
    </source>
</evidence>
<dbReference type="AlphaFoldDB" id="D8QQQ4"/>
<dbReference type="EMBL" id="GL377565">
    <property type="protein sequence ID" value="EFJ38496.1"/>
    <property type="molecule type" value="Genomic_DNA"/>
</dbReference>